<dbReference type="Pfam" id="PF14376">
    <property type="entry name" value="Haem_bd"/>
    <property type="match status" value="1"/>
</dbReference>
<organism evidence="2 3">
    <name type="scientific">Lutibacter flavus</name>
    <dbReference type="NCBI Taxonomy" id="691689"/>
    <lineage>
        <taxon>Bacteria</taxon>
        <taxon>Pseudomonadati</taxon>
        <taxon>Bacteroidota</taxon>
        <taxon>Flavobacteriia</taxon>
        <taxon>Flavobacteriales</taxon>
        <taxon>Flavobacteriaceae</taxon>
        <taxon>Lutibacter</taxon>
    </lineage>
</organism>
<dbReference type="EMBL" id="FZNX01000001">
    <property type="protein sequence ID" value="SNR39607.1"/>
    <property type="molecule type" value="Genomic_DNA"/>
</dbReference>
<dbReference type="InterPro" id="IPR025992">
    <property type="entry name" value="Haem-bd"/>
</dbReference>
<dbReference type="SMART" id="SM01235">
    <property type="entry name" value="Haem_bd"/>
    <property type="match status" value="1"/>
</dbReference>
<accession>A0A238VZL4</accession>
<dbReference type="AlphaFoldDB" id="A0A238VZL4"/>
<protein>
    <submittedName>
        <fullName evidence="2">Haem-binding domain-containing protein</fullName>
    </submittedName>
</protein>
<name>A0A238VZL4_9FLAO</name>
<dbReference type="RefSeq" id="WP_089377490.1">
    <property type="nucleotide sequence ID" value="NZ_FZNX01000001.1"/>
</dbReference>
<evidence type="ECO:0000259" key="1">
    <source>
        <dbReference type="SMART" id="SM01235"/>
    </source>
</evidence>
<keyword evidence="3" id="KW-1185">Reference proteome</keyword>
<proteinExistence type="predicted"/>
<dbReference type="Proteomes" id="UP000198412">
    <property type="component" value="Unassembled WGS sequence"/>
</dbReference>
<gene>
    <name evidence="2" type="ORF">SAMN04488111_1215</name>
</gene>
<evidence type="ECO:0000313" key="3">
    <source>
        <dbReference type="Proteomes" id="UP000198412"/>
    </source>
</evidence>
<evidence type="ECO:0000313" key="2">
    <source>
        <dbReference type="EMBL" id="SNR39607.1"/>
    </source>
</evidence>
<dbReference type="OrthoDB" id="196738at2"/>
<reference evidence="3" key="1">
    <citation type="submission" date="2017-06" db="EMBL/GenBank/DDBJ databases">
        <authorList>
            <person name="Varghese N."/>
            <person name="Submissions S."/>
        </authorList>
    </citation>
    <scope>NUCLEOTIDE SEQUENCE [LARGE SCALE GENOMIC DNA]</scope>
    <source>
        <strain evidence="3">DSM 27993</strain>
    </source>
</reference>
<feature type="domain" description="Haem-binding" evidence="1">
    <location>
        <begin position="9"/>
        <end position="143"/>
    </location>
</feature>
<sequence>MKKVLLGIVVAIILIQVIRPEKNESNDETNAITAVMNVPATIQKIIKTSCADCHSNKTNYPWYSEIAPVSWYLASHVNDGKEHLNFSEWAAYNKNQKSHIIKDLEEELEDHKMPLNSYLWIHKDAKLSAEQYQLMLNWVKTLKVE</sequence>